<evidence type="ECO:0000256" key="8">
    <source>
        <dbReference type="ARBA" id="ARBA00023015"/>
    </source>
</evidence>
<dbReference type="EMBL" id="KZ305033">
    <property type="protein sequence ID" value="PIA45814.1"/>
    <property type="molecule type" value="Genomic_DNA"/>
</dbReference>
<evidence type="ECO:0000256" key="9">
    <source>
        <dbReference type="ARBA" id="ARBA00023163"/>
    </source>
</evidence>
<evidence type="ECO:0000259" key="16">
    <source>
        <dbReference type="PROSITE" id="PS50172"/>
    </source>
</evidence>
<dbReference type="GO" id="GO:0003723">
    <property type="term" value="F:RNA binding"/>
    <property type="evidence" value="ECO:0007669"/>
    <property type="project" value="UniProtKB-KW"/>
</dbReference>
<dbReference type="InterPro" id="IPR036420">
    <property type="entry name" value="BRCT_dom_sf"/>
</dbReference>
<evidence type="ECO:0000256" key="15">
    <source>
        <dbReference type="SAM" id="MobiDB-lite"/>
    </source>
</evidence>
<evidence type="ECO:0000256" key="11">
    <source>
        <dbReference type="ARBA" id="ARBA00047761"/>
    </source>
</evidence>
<comment type="catalytic activity">
    <reaction evidence="12 14">
        <text>O-phospho-L-threonyl-[protein] + H2O = L-threonyl-[protein] + phosphate</text>
        <dbReference type="Rhea" id="RHEA:47004"/>
        <dbReference type="Rhea" id="RHEA-COMP:11060"/>
        <dbReference type="Rhea" id="RHEA-COMP:11605"/>
        <dbReference type="ChEBI" id="CHEBI:15377"/>
        <dbReference type="ChEBI" id="CHEBI:30013"/>
        <dbReference type="ChEBI" id="CHEBI:43474"/>
        <dbReference type="ChEBI" id="CHEBI:61977"/>
        <dbReference type="EC" id="3.1.3.16"/>
    </reaction>
</comment>
<feature type="domain" description="FCP1 homology" evidence="17">
    <location>
        <begin position="155"/>
        <end position="327"/>
    </location>
</feature>
<feature type="compositionally biased region" description="Polar residues" evidence="15">
    <location>
        <begin position="85"/>
        <end position="94"/>
    </location>
</feature>
<dbReference type="PROSITE" id="PS50172">
    <property type="entry name" value="BRCT"/>
    <property type="match status" value="1"/>
</dbReference>
<dbReference type="InterPro" id="IPR004274">
    <property type="entry name" value="FCP1_dom"/>
</dbReference>
<comment type="subunit">
    <text evidence="13">Interacts with RAP74.</text>
</comment>
<dbReference type="CDD" id="cd17729">
    <property type="entry name" value="BRCT_CTDP1"/>
    <property type="match status" value="1"/>
</dbReference>
<dbReference type="NCBIfam" id="TIGR02250">
    <property type="entry name" value="FCP1_euk"/>
    <property type="match status" value="1"/>
</dbReference>
<feature type="domain" description="BRCT" evidence="16">
    <location>
        <begin position="372"/>
        <end position="464"/>
    </location>
</feature>
<comment type="subcellular location">
    <subcellularLocation>
        <location evidence="3 14">Nucleus</location>
    </subcellularLocation>
</comment>
<evidence type="ECO:0000256" key="7">
    <source>
        <dbReference type="ARBA" id="ARBA00022884"/>
    </source>
</evidence>
<dbReference type="SUPFAM" id="SSF52113">
    <property type="entry name" value="BRCT domain"/>
    <property type="match status" value="1"/>
</dbReference>
<comment type="function">
    <text evidence="14">This promotes the activity of RNA polymerase II.</text>
</comment>
<dbReference type="Proteomes" id="UP000230069">
    <property type="component" value="Unassembled WGS sequence"/>
</dbReference>
<evidence type="ECO:0000256" key="5">
    <source>
        <dbReference type="ARBA" id="ARBA00022723"/>
    </source>
</evidence>
<dbReference type="PROSITE" id="PS50969">
    <property type="entry name" value="FCP1"/>
    <property type="match status" value="1"/>
</dbReference>
<dbReference type="GO" id="GO:0046872">
    <property type="term" value="F:metal ion binding"/>
    <property type="evidence" value="ECO:0007669"/>
    <property type="project" value="UniProtKB-KW"/>
</dbReference>
<dbReference type="InterPro" id="IPR023214">
    <property type="entry name" value="HAD_sf"/>
</dbReference>
<dbReference type="Pfam" id="PF03031">
    <property type="entry name" value="NIF"/>
    <property type="match status" value="1"/>
</dbReference>
<dbReference type="Pfam" id="PF00533">
    <property type="entry name" value="BRCT"/>
    <property type="match status" value="1"/>
</dbReference>
<keyword evidence="8" id="KW-0805">Transcription regulation</keyword>
<evidence type="ECO:0000259" key="17">
    <source>
        <dbReference type="PROSITE" id="PS50969"/>
    </source>
</evidence>
<feature type="region of interest" description="Disordered" evidence="15">
    <location>
        <begin position="33"/>
        <end position="97"/>
    </location>
</feature>
<comment type="cofactor">
    <cofactor evidence="2">
        <name>Mg(2+)</name>
        <dbReference type="ChEBI" id="CHEBI:18420"/>
    </cofactor>
</comment>
<keyword evidence="7" id="KW-0694">RNA-binding</keyword>
<protein>
    <recommendedName>
        <fullName evidence="14">RNA polymerase II C-terminal domain phosphatase-like</fullName>
        <ecNumber evidence="14">3.1.3.16</ecNumber>
    </recommendedName>
</protein>
<evidence type="ECO:0000313" key="19">
    <source>
        <dbReference type="Proteomes" id="UP000230069"/>
    </source>
</evidence>
<dbReference type="GO" id="GO:0005634">
    <property type="term" value="C:nucleus"/>
    <property type="evidence" value="ECO:0007669"/>
    <property type="project" value="UniProtKB-SubCell"/>
</dbReference>
<dbReference type="OrthoDB" id="10249888at2759"/>
<keyword evidence="9" id="KW-0804">Transcription</keyword>
<evidence type="ECO:0000256" key="12">
    <source>
        <dbReference type="ARBA" id="ARBA00048336"/>
    </source>
</evidence>
<accession>A0A2G5DQL6</accession>
<dbReference type="PANTHER" id="PTHR23081">
    <property type="entry name" value="RNA POLYMERASE II CTD PHOSPHATASE"/>
    <property type="match status" value="1"/>
</dbReference>
<dbReference type="AlphaFoldDB" id="A0A2G5DQL6"/>
<dbReference type="FunCoup" id="A0A2G5DQL6">
    <property type="interactions" value="2576"/>
</dbReference>
<evidence type="ECO:0000256" key="10">
    <source>
        <dbReference type="ARBA" id="ARBA00023242"/>
    </source>
</evidence>
<evidence type="ECO:0000256" key="13">
    <source>
        <dbReference type="ARBA" id="ARBA00063107"/>
    </source>
</evidence>
<dbReference type="Gene3D" id="3.40.50.10190">
    <property type="entry name" value="BRCT domain"/>
    <property type="match status" value="1"/>
</dbReference>
<evidence type="ECO:0000313" key="18">
    <source>
        <dbReference type="EMBL" id="PIA45814.1"/>
    </source>
</evidence>
<dbReference type="EC" id="3.1.3.16" evidence="14"/>
<dbReference type="GO" id="GO:0009651">
    <property type="term" value="P:response to salt stress"/>
    <property type="evidence" value="ECO:0007669"/>
    <property type="project" value="UniProtKB-ARBA"/>
</dbReference>
<dbReference type="STRING" id="218851.A0A2G5DQL6"/>
<gene>
    <name evidence="18" type="ORF">AQUCO_01600211v1</name>
</gene>
<comment type="cofactor">
    <cofactor evidence="1">
        <name>Mn(2+)</name>
        <dbReference type="ChEBI" id="CHEBI:29035"/>
    </cofactor>
</comment>
<organism evidence="18 19">
    <name type="scientific">Aquilegia coerulea</name>
    <name type="common">Rocky mountain columbine</name>
    <dbReference type="NCBI Taxonomy" id="218851"/>
    <lineage>
        <taxon>Eukaryota</taxon>
        <taxon>Viridiplantae</taxon>
        <taxon>Streptophyta</taxon>
        <taxon>Embryophyta</taxon>
        <taxon>Tracheophyta</taxon>
        <taxon>Spermatophyta</taxon>
        <taxon>Magnoliopsida</taxon>
        <taxon>Ranunculales</taxon>
        <taxon>Ranunculaceae</taxon>
        <taxon>Thalictroideae</taxon>
        <taxon>Aquilegia</taxon>
    </lineage>
</organism>
<evidence type="ECO:0000256" key="14">
    <source>
        <dbReference type="RuleBase" id="RU366066"/>
    </source>
</evidence>
<dbReference type="PANTHER" id="PTHR23081:SF36">
    <property type="entry name" value="RNA POLYMERASE II SUBUNIT A C-TERMINAL DOMAIN PHOSPHATASE"/>
    <property type="match status" value="1"/>
</dbReference>
<keyword evidence="5" id="KW-0479">Metal-binding</keyword>
<keyword evidence="19" id="KW-1185">Reference proteome</keyword>
<comment type="catalytic activity">
    <reaction evidence="11 14">
        <text>O-phospho-L-seryl-[protein] + H2O = L-seryl-[protein] + phosphate</text>
        <dbReference type="Rhea" id="RHEA:20629"/>
        <dbReference type="Rhea" id="RHEA-COMP:9863"/>
        <dbReference type="Rhea" id="RHEA-COMP:11604"/>
        <dbReference type="ChEBI" id="CHEBI:15377"/>
        <dbReference type="ChEBI" id="CHEBI:29999"/>
        <dbReference type="ChEBI" id="CHEBI:43474"/>
        <dbReference type="ChEBI" id="CHEBI:83421"/>
        <dbReference type="EC" id="3.1.3.16"/>
    </reaction>
</comment>
<dbReference type="InParanoid" id="A0A2G5DQL6"/>
<keyword evidence="10 14" id="KW-0539">Nucleus</keyword>
<dbReference type="FunFam" id="3.40.50.10190:FF:000014">
    <property type="entry name" value="RNA polymerase II C-terminal domain phosphatase-like 3"/>
    <property type="match status" value="1"/>
</dbReference>
<evidence type="ECO:0000256" key="1">
    <source>
        <dbReference type="ARBA" id="ARBA00001936"/>
    </source>
</evidence>
<feature type="compositionally biased region" description="Acidic residues" evidence="15">
    <location>
        <begin position="41"/>
        <end position="65"/>
    </location>
</feature>
<dbReference type="SMART" id="SM00577">
    <property type="entry name" value="CPDc"/>
    <property type="match status" value="1"/>
</dbReference>
<keyword evidence="6 14" id="KW-0378">Hydrolase</keyword>
<dbReference type="GO" id="GO:0008420">
    <property type="term" value="F:RNA polymerase II CTD heptapeptide repeat phosphatase activity"/>
    <property type="evidence" value="ECO:0007669"/>
    <property type="project" value="UniProtKB-UniRule"/>
</dbReference>
<dbReference type="SMART" id="SM00292">
    <property type="entry name" value="BRCT"/>
    <property type="match status" value="1"/>
</dbReference>
<keyword evidence="4" id="KW-0678">Repressor</keyword>
<evidence type="ECO:0000256" key="2">
    <source>
        <dbReference type="ARBA" id="ARBA00001946"/>
    </source>
</evidence>
<sequence length="470" mass="54124">MVVWIYIIMSLAADSPINSSSSSDDFAALIDAELGTMTSSQEDEEEEDEEEVEFNDNENDEDDSEVQSLKRRKVNEMENEEEPKASTSLVAAQQESDKEKCRLEGHPAFIKEMCVRCAQYVKDESAVAFGYIHKDLKIGNEEMARLRGSDLKNLLRNKKLHLVLDLDHTLLNSTRLMDISPEEEYLKTKVDSLQDIPNGSLFKLDMIHMMTKLRPFVRTFLKEASTMYEMYIYTMGERSYALQMAQLLDPQMVYFNSKVVSQADCTTKHQKGLDMVLGADSAVVILDDTEIVWNNHKENLILMERYHFFSSSGRPYGYRFKSLSESKRDENENEGALANVLEVLKRIHQMFFYSKVDDDCMNRDVRQVLKSVRQEVLKGCKLVFSRVWKTGDIAENQKLWEMAVQLGAVCSTNYNSSVTHVVATDCGTDKAKSALKDNKFLVHPRWIEAANYFWKRQPEDQYQVNSNQKK</sequence>
<evidence type="ECO:0000256" key="6">
    <source>
        <dbReference type="ARBA" id="ARBA00022801"/>
    </source>
</evidence>
<dbReference type="CDD" id="cd07521">
    <property type="entry name" value="HAD_FCP1-like"/>
    <property type="match status" value="1"/>
</dbReference>
<dbReference type="InterPro" id="IPR001357">
    <property type="entry name" value="BRCT_dom"/>
</dbReference>
<dbReference type="InterPro" id="IPR011947">
    <property type="entry name" value="FCP1_euk"/>
</dbReference>
<evidence type="ECO:0000256" key="3">
    <source>
        <dbReference type="ARBA" id="ARBA00004123"/>
    </source>
</evidence>
<evidence type="ECO:0000256" key="4">
    <source>
        <dbReference type="ARBA" id="ARBA00022491"/>
    </source>
</evidence>
<dbReference type="InterPro" id="IPR039189">
    <property type="entry name" value="Fcp1"/>
</dbReference>
<name>A0A2G5DQL6_AQUCA</name>
<dbReference type="SUPFAM" id="SSF56784">
    <property type="entry name" value="HAD-like"/>
    <property type="match status" value="1"/>
</dbReference>
<dbReference type="FunFam" id="3.40.50.1000:FF:000125">
    <property type="entry name" value="RNA polymerase II C-terminal domain phosphatase-like 4"/>
    <property type="match status" value="1"/>
</dbReference>
<proteinExistence type="predicted"/>
<dbReference type="Gene3D" id="3.40.50.1000">
    <property type="entry name" value="HAD superfamily/HAD-like"/>
    <property type="match status" value="1"/>
</dbReference>
<dbReference type="InterPro" id="IPR036412">
    <property type="entry name" value="HAD-like_sf"/>
</dbReference>
<reference evidence="18 19" key="1">
    <citation type="submission" date="2017-09" db="EMBL/GenBank/DDBJ databases">
        <title>WGS assembly of Aquilegia coerulea Goldsmith.</title>
        <authorList>
            <person name="Hodges S."/>
            <person name="Kramer E."/>
            <person name="Nordborg M."/>
            <person name="Tomkins J."/>
            <person name="Borevitz J."/>
            <person name="Derieg N."/>
            <person name="Yan J."/>
            <person name="Mihaltcheva S."/>
            <person name="Hayes R.D."/>
            <person name="Rokhsar D."/>
        </authorList>
    </citation>
    <scope>NUCLEOTIDE SEQUENCE [LARGE SCALE GENOMIC DNA]</scope>
    <source>
        <strain evidence="19">cv. Goldsmith</strain>
    </source>
</reference>